<evidence type="ECO:0000256" key="1">
    <source>
        <dbReference type="SAM" id="MobiDB-lite"/>
    </source>
</evidence>
<name>A0AAD3SIB2_NEPGR</name>
<accession>A0AAD3SIB2</accession>
<feature type="compositionally biased region" description="Basic and acidic residues" evidence="1">
    <location>
        <begin position="63"/>
        <end position="83"/>
    </location>
</feature>
<dbReference type="AlphaFoldDB" id="A0AAD3SIB2"/>
<reference evidence="2" key="1">
    <citation type="submission" date="2023-05" db="EMBL/GenBank/DDBJ databases">
        <title>Nepenthes gracilis genome sequencing.</title>
        <authorList>
            <person name="Fukushima K."/>
        </authorList>
    </citation>
    <scope>NUCLEOTIDE SEQUENCE</scope>
    <source>
        <strain evidence="2">SING2019-196</strain>
    </source>
</reference>
<proteinExistence type="predicted"/>
<sequence>MVTTRRHTSAPVREAVSCGNGSAPCVRIEDYLDPYVRALALKMDDTSKAVQSLCSKMDVWLKEEESPERRNPRRVCDSQEHVVQDATPCGEVPPRSRSHSGQQVAKDPHENNGGGAADLRQSPLTMEIQTRLLHPKFKMPNLDVYDRSAVLMDHLDYFSEYLNLQDLDEMTICQCFSLTLKGDARM</sequence>
<comment type="caution">
    <text evidence="2">The sequence shown here is derived from an EMBL/GenBank/DDBJ whole genome shotgun (WGS) entry which is preliminary data.</text>
</comment>
<dbReference type="EMBL" id="BSYO01000010">
    <property type="protein sequence ID" value="GMH11177.1"/>
    <property type="molecule type" value="Genomic_DNA"/>
</dbReference>
<evidence type="ECO:0000313" key="3">
    <source>
        <dbReference type="Proteomes" id="UP001279734"/>
    </source>
</evidence>
<gene>
    <name evidence="2" type="ORF">Nepgr_013018</name>
</gene>
<protein>
    <submittedName>
        <fullName evidence="2">Uncharacterized protein</fullName>
    </submittedName>
</protein>
<dbReference type="Proteomes" id="UP001279734">
    <property type="component" value="Unassembled WGS sequence"/>
</dbReference>
<feature type="region of interest" description="Disordered" evidence="1">
    <location>
        <begin position="63"/>
        <end position="121"/>
    </location>
</feature>
<keyword evidence="3" id="KW-1185">Reference proteome</keyword>
<evidence type="ECO:0000313" key="2">
    <source>
        <dbReference type="EMBL" id="GMH11177.1"/>
    </source>
</evidence>
<organism evidence="2 3">
    <name type="scientific">Nepenthes gracilis</name>
    <name type="common">Slender pitcher plant</name>
    <dbReference type="NCBI Taxonomy" id="150966"/>
    <lineage>
        <taxon>Eukaryota</taxon>
        <taxon>Viridiplantae</taxon>
        <taxon>Streptophyta</taxon>
        <taxon>Embryophyta</taxon>
        <taxon>Tracheophyta</taxon>
        <taxon>Spermatophyta</taxon>
        <taxon>Magnoliopsida</taxon>
        <taxon>eudicotyledons</taxon>
        <taxon>Gunneridae</taxon>
        <taxon>Pentapetalae</taxon>
        <taxon>Caryophyllales</taxon>
        <taxon>Nepenthaceae</taxon>
        <taxon>Nepenthes</taxon>
    </lineage>
</organism>